<evidence type="ECO:0000256" key="4">
    <source>
        <dbReference type="ARBA" id="ARBA00022989"/>
    </source>
</evidence>
<dbReference type="EMBL" id="DNWC01000022">
    <property type="protein sequence ID" value="HBJ07645.1"/>
    <property type="molecule type" value="Genomic_DNA"/>
</dbReference>
<dbReference type="RefSeq" id="WP_009316796.1">
    <property type="nucleotide sequence ID" value="NZ_AP028032.1"/>
</dbReference>
<dbReference type="SUPFAM" id="SSF103473">
    <property type="entry name" value="MFS general substrate transporter"/>
    <property type="match status" value="1"/>
</dbReference>
<keyword evidence="2" id="KW-1003">Cell membrane</keyword>
<feature type="transmembrane region" description="Helical" evidence="6">
    <location>
        <begin position="74"/>
        <end position="93"/>
    </location>
</feature>
<dbReference type="GO" id="GO:0022857">
    <property type="term" value="F:transmembrane transporter activity"/>
    <property type="evidence" value="ECO:0007669"/>
    <property type="project" value="InterPro"/>
</dbReference>
<dbReference type="InterPro" id="IPR036259">
    <property type="entry name" value="MFS_trans_sf"/>
</dbReference>
<dbReference type="AlphaFoldDB" id="A0A354LZF6"/>
<dbReference type="Pfam" id="PF07690">
    <property type="entry name" value="MFS_1"/>
    <property type="match status" value="1"/>
</dbReference>
<evidence type="ECO:0000256" key="5">
    <source>
        <dbReference type="ARBA" id="ARBA00023136"/>
    </source>
</evidence>
<feature type="transmembrane region" description="Helical" evidence="6">
    <location>
        <begin position="297"/>
        <end position="318"/>
    </location>
</feature>
<feature type="transmembrane region" description="Helical" evidence="6">
    <location>
        <begin position="99"/>
        <end position="120"/>
    </location>
</feature>
<gene>
    <name evidence="8" type="ORF">DDY73_01440</name>
</gene>
<feature type="transmembrane region" description="Helical" evidence="6">
    <location>
        <begin position="47"/>
        <end position="67"/>
    </location>
</feature>
<evidence type="ECO:0000256" key="3">
    <source>
        <dbReference type="ARBA" id="ARBA00022692"/>
    </source>
</evidence>
<dbReference type="InterPro" id="IPR011701">
    <property type="entry name" value="MFS"/>
</dbReference>
<feature type="transmembrane region" description="Helical" evidence="6">
    <location>
        <begin position="360"/>
        <end position="379"/>
    </location>
</feature>
<dbReference type="InterPro" id="IPR020846">
    <property type="entry name" value="MFS_dom"/>
</dbReference>
<accession>A0A354LZF6</accession>
<feature type="transmembrane region" description="Helical" evidence="6">
    <location>
        <begin position="206"/>
        <end position="228"/>
    </location>
</feature>
<protein>
    <submittedName>
        <fullName evidence="8">MFS transporter</fullName>
    </submittedName>
</protein>
<feature type="transmembrane region" description="Helical" evidence="6">
    <location>
        <begin position="330"/>
        <end position="348"/>
    </location>
</feature>
<keyword evidence="3 6" id="KW-0812">Transmembrane</keyword>
<comment type="caution">
    <text evidence="8">The sequence shown here is derived from an EMBL/GenBank/DDBJ whole genome shotgun (WGS) entry which is preliminary data.</text>
</comment>
<evidence type="ECO:0000313" key="9">
    <source>
        <dbReference type="Proteomes" id="UP000262954"/>
    </source>
</evidence>
<dbReference type="Proteomes" id="UP000262954">
    <property type="component" value="Unassembled WGS sequence"/>
</dbReference>
<feature type="transmembrane region" description="Helical" evidence="6">
    <location>
        <begin position="164"/>
        <end position="185"/>
    </location>
</feature>
<organism evidence="8 9">
    <name type="scientific">Coprobacter fastidiosus</name>
    <dbReference type="NCBI Taxonomy" id="1099853"/>
    <lineage>
        <taxon>Bacteria</taxon>
        <taxon>Pseudomonadati</taxon>
        <taxon>Bacteroidota</taxon>
        <taxon>Bacteroidia</taxon>
        <taxon>Bacteroidales</taxon>
        <taxon>Barnesiellaceae</taxon>
        <taxon>Coprobacter</taxon>
    </lineage>
</organism>
<proteinExistence type="predicted"/>
<evidence type="ECO:0000256" key="6">
    <source>
        <dbReference type="SAM" id="Phobius"/>
    </source>
</evidence>
<evidence type="ECO:0000259" key="7">
    <source>
        <dbReference type="PROSITE" id="PS50850"/>
    </source>
</evidence>
<feature type="transmembrane region" description="Helical" evidence="6">
    <location>
        <begin position="141"/>
        <end position="158"/>
    </location>
</feature>
<sequence>MKNKTSLSALLAVLFGFFIMGFCDVVGMATSYVKNDFGLSETLAGFIPSAVFFWFLLLSVPTAIVMNKIGRKRTVLVSMVITIVGMMLPFISYNLVSCMVAFAFLGIGNTILQVSLNPLLTNVVKGDALTSSLTGGQVIKAISSFCGPFIAAFALSFFGSWEYLFPIFAVITLISTLWLLVSPIQEEKPDSASSFGATFGLLKDKTILLLFLGIVFVVGTDVGMNTIAPKLLIERCGMAVDAAGFGSSVYFACRTVGAFVGTALLAKYSPVKFFRINILIAILGMLALFFVNDLMLIYTMIGLVGFVCSSIFSVIYSMALQSRPDKANEISGLMITGVFGGAIVPPLMGYATDLVGSQNGSVAVILVCILYLTYCSFGIKVKNN</sequence>
<name>A0A354LZF6_9BACT</name>
<keyword evidence="5 6" id="KW-0472">Membrane</keyword>
<evidence type="ECO:0000256" key="1">
    <source>
        <dbReference type="ARBA" id="ARBA00004429"/>
    </source>
</evidence>
<evidence type="ECO:0000256" key="2">
    <source>
        <dbReference type="ARBA" id="ARBA00022475"/>
    </source>
</evidence>
<dbReference type="GO" id="GO:0005886">
    <property type="term" value="C:plasma membrane"/>
    <property type="evidence" value="ECO:0007669"/>
    <property type="project" value="UniProtKB-SubCell"/>
</dbReference>
<evidence type="ECO:0000313" key="8">
    <source>
        <dbReference type="EMBL" id="HBJ07645.1"/>
    </source>
</evidence>
<dbReference type="PANTHER" id="PTHR43702:SF3">
    <property type="entry name" value="PROTEIN TSGA"/>
    <property type="match status" value="1"/>
</dbReference>
<feature type="transmembrane region" description="Helical" evidence="6">
    <location>
        <begin position="273"/>
        <end position="291"/>
    </location>
</feature>
<dbReference type="GeneID" id="92927387"/>
<feature type="transmembrane region" description="Helical" evidence="6">
    <location>
        <begin position="248"/>
        <end position="266"/>
    </location>
</feature>
<dbReference type="Gene3D" id="1.20.1250.20">
    <property type="entry name" value="MFS general substrate transporter like domains"/>
    <property type="match status" value="2"/>
</dbReference>
<keyword evidence="4 6" id="KW-1133">Transmembrane helix</keyword>
<comment type="subcellular location">
    <subcellularLocation>
        <location evidence="1">Cell inner membrane</location>
        <topology evidence="1">Multi-pass membrane protein</topology>
    </subcellularLocation>
</comment>
<dbReference type="PROSITE" id="PS50850">
    <property type="entry name" value="MFS"/>
    <property type="match status" value="1"/>
</dbReference>
<dbReference type="PANTHER" id="PTHR43702">
    <property type="entry name" value="L-FUCOSE-PROTON SYMPORTER"/>
    <property type="match status" value="1"/>
</dbReference>
<dbReference type="InterPro" id="IPR050375">
    <property type="entry name" value="MFS_TsgA-like"/>
</dbReference>
<feature type="domain" description="Major facilitator superfamily (MFS) profile" evidence="7">
    <location>
        <begin position="5"/>
        <end position="384"/>
    </location>
</feature>
<reference evidence="8 9" key="1">
    <citation type="journal article" date="2018" name="Nat. Biotechnol.">
        <title>A standardized bacterial taxonomy based on genome phylogeny substantially revises the tree of life.</title>
        <authorList>
            <person name="Parks D.H."/>
            <person name="Chuvochina M."/>
            <person name="Waite D.W."/>
            <person name="Rinke C."/>
            <person name="Skarshewski A."/>
            <person name="Chaumeil P.A."/>
            <person name="Hugenholtz P."/>
        </authorList>
    </citation>
    <scope>NUCLEOTIDE SEQUENCE [LARGE SCALE GENOMIC DNA]</scope>
    <source>
        <strain evidence="8">UBA11482</strain>
    </source>
</reference>